<dbReference type="AlphaFoldDB" id="A0A4R2SUQ4"/>
<dbReference type="EMBL" id="SLYB01000028">
    <property type="protein sequence ID" value="TCP92054.1"/>
    <property type="molecule type" value="Genomic_DNA"/>
</dbReference>
<gene>
    <name evidence="1" type="ORF">EDC44_1287</name>
</gene>
<organism evidence="1 2">
    <name type="scientific">Cricetibacter osteomyelitidis</name>
    <dbReference type="NCBI Taxonomy" id="1521931"/>
    <lineage>
        <taxon>Bacteria</taxon>
        <taxon>Pseudomonadati</taxon>
        <taxon>Pseudomonadota</taxon>
        <taxon>Gammaproteobacteria</taxon>
        <taxon>Pasteurellales</taxon>
        <taxon>Pasteurellaceae</taxon>
        <taxon>Cricetibacter</taxon>
    </lineage>
</organism>
<dbReference type="Proteomes" id="UP000295763">
    <property type="component" value="Unassembled WGS sequence"/>
</dbReference>
<proteinExistence type="predicted"/>
<name>A0A4R2SUQ4_9PAST</name>
<comment type="caution">
    <text evidence="1">The sequence shown here is derived from an EMBL/GenBank/DDBJ whole genome shotgun (WGS) entry which is preliminary data.</text>
</comment>
<reference evidence="1 2" key="1">
    <citation type="submission" date="2019-03" db="EMBL/GenBank/DDBJ databases">
        <title>Genomic Encyclopedia of Type Strains, Phase IV (KMG-IV): sequencing the most valuable type-strain genomes for metagenomic binning, comparative biology and taxonomic classification.</title>
        <authorList>
            <person name="Goeker M."/>
        </authorList>
    </citation>
    <scope>NUCLEOTIDE SEQUENCE [LARGE SCALE GENOMIC DNA]</scope>
    <source>
        <strain evidence="1 2">DSM 28404</strain>
    </source>
</reference>
<evidence type="ECO:0000313" key="2">
    <source>
        <dbReference type="Proteomes" id="UP000295763"/>
    </source>
</evidence>
<sequence length="132" mass="13837">MALQLAATAIQLNNLPKWHYGQRNLVACEATVGFGCGLAISAGSTAATYGADHFNAGVNTLINGKQYNTYGAQLLSDLTGIDTNVAEIIYGLPQIGVANTLGKVSLNNSFDKINSANKLSNDLQVTSYPSVN</sequence>
<protein>
    <submittedName>
        <fullName evidence="1">Uncharacterized protein</fullName>
    </submittedName>
</protein>
<accession>A0A4R2SUQ4</accession>
<keyword evidence="2" id="KW-1185">Reference proteome</keyword>
<evidence type="ECO:0000313" key="1">
    <source>
        <dbReference type="EMBL" id="TCP92054.1"/>
    </source>
</evidence>